<reference evidence="1" key="1">
    <citation type="submission" date="2020-09" db="EMBL/GenBank/DDBJ databases">
        <title>A novel bacterium of genus Hazenella, isolated from South China Sea.</title>
        <authorList>
            <person name="Huang H."/>
            <person name="Mo K."/>
            <person name="Hu Y."/>
        </authorList>
    </citation>
    <scope>NUCLEOTIDE SEQUENCE</scope>
    <source>
        <strain evidence="1">IB182357</strain>
    </source>
</reference>
<evidence type="ECO:0008006" key="3">
    <source>
        <dbReference type="Google" id="ProtNLM"/>
    </source>
</evidence>
<name>A0A926NI63_9BACL</name>
<organism evidence="1 2">
    <name type="scientific">Polycladospora coralii</name>
    <dbReference type="NCBI Taxonomy" id="2771432"/>
    <lineage>
        <taxon>Bacteria</taxon>
        <taxon>Bacillati</taxon>
        <taxon>Bacillota</taxon>
        <taxon>Bacilli</taxon>
        <taxon>Bacillales</taxon>
        <taxon>Thermoactinomycetaceae</taxon>
        <taxon>Polycladospora</taxon>
    </lineage>
</organism>
<comment type="caution">
    <text evidence="1">The sequence shown here is derived from an EMBL/GenBank/DDBJ whole genome shotgun (WGS) entry which is preliminary data.</text>
</comment>
<dbReference type="AlphaFoldDB" id="A0A926NI63"/>
<evidence type="ECO:0000313" key="1">
    <source>
        <dbReference type="EMBL" id="MBD1374004.1"/>
    </source>
</evidence>
<proteinExistence type="predicted"/>
<protein>
    <recommendedName>
        <fullName evidence="3">Transposase</fullName>
    </recommendedName>
</protein>
<dbReference type="Proteomes" id="UP000661691">
    <property type="component" value="Unassembled WGS sequence"/>
</dbReference>
<dbReference type="EMBL" id="JACXAH010000069">
    <property type="protein sequence ID" value="MBD1374004.1"/>
    <property type="molecule type" value="Genomic_DNA"/>
</dbReference>
<gene>
    <name evidence="1" type="ORF">IC620_16820</name>
</gene>
<evidence type="ECO:0000313" key="2">
    <source>
        <dbReference type="Proteomes" id="UP000661691"/>
    </source>
</evidence>
<keyword evidence="2" id="KW-1185">Reference proteome</keyword>
<accession>A0A926NI63</accession>
<sequence length="121" mass="14320">MGWSFMESILFAHHGNKYWSILNLKKCTEPSNFDCKPPAFNHFLTKWHDTYEEIGGGLTYNSCSRLLTQLKKEIVWLKEVDIFSLQNALKNLADAFSRFFKQQNDPPRFKFKRIRLTITLK</sequence>